<dbReference type="RefSeq" id="XP_030047586.1">
    <property type="nucleotide sequence ID" value="XM_030191726.1"/>
</dbReference>
<keyword evidence="4" id="KW-1185">Reference proteome</keyword>
<keyword evidence="2" id="KW-0472">Membrane</keyword>
<evidence type="ECO:0000256" key="2">
    <source>
        <dbReference type="SAM" id="Phobius"/>
    </source>
</evidence>
<feature type="compositionally biased region" description="Polar residues" evidence="1">
    <location>
        <begin position="169"/>
        <end position="179"/>
    </location>
</feature>
<dbReference type="CTD" id="84709"/>
<dbReference type="Proteomes" id="UP000515156">
    <property type="component" value="Chromosome 2"/>
</dbReference>
<reference evidence="5" key="1">
    <citation type="submission" date="2025-08" db="UniProtKB">
        <authorList>
            <consortium name="RefSeq"/>
        </authorList>
    </citation>
    <scope>IDENTIFICATION</scope>
</reference>
<dbReference type="PANTHER" id="PTHR22910">
    <property type="entry name" value="PROTEIN MGARP"/>
    <property type="match status" value="1"/>
</dbReference>
<keyword evidence="2" id="KW-1133">Transmembrane helix</keyword>
<dbReference type="PANTHER" id="PTHR22910:SF6">
    <property type="entry name" value="PROTEIN MGARP"/>
    <property type="match status" value="1"/>
</dbReference>
<dbReference type="AlphaFoldDB" id="A0A6P7X2I5"/>
<proteinExistence type="predicted"/>
<dbReference type="InterPro" id="IPR026093">
    <property type="entry name" value="MGARP"/>
</dbReference>
<gene>
    <name evidence="5" type="primary">MGARP</name>
</gene>
<feature type="domain" description="Protein MGARP N-terminal" evidence="3">
    <location>
        <begin position="15"/>
        <end position="176"/>
    </location>
</feature>
<feature type="transmembrane region" description="Helical" evidence="2">
    <location>
        <begin position="44"/>
        <end position="62"/>
    </location>
</feature>
<evidence type="ECO:0000313" key="5">
    <source>
        <dbReference type="RefSeq" id="XP_030047586.1"/>
    </source>
</evidence>
<feature type="region of interest" description="Disordered" evidence="1">
    <location>
        <begin position="159"/>
        <end position="214"/>
    </location>
</feature>
<evidence type="ECO:0000256" key="1">
    <source>
        <dbReference type="SAM" id="MobiDB-lite"/>
    </source>
</evidence>
<dbReference type="GO" id="GO:0005741">
    <property type="term" value="C:mitochondrial outer membrane"/>
    <property type="evidence" value="ECO:0007669"/>
    <property type="project" value="TreeGrafter"/>
</dbReference>
<name>A0A6P7X2I5_9AMPH</name>
<organism evidence="4 5">
    <name type="scientific">Microcaecilia unicolor</name>
    <dbReference type="NCBI Taxonomy" id="1415580"/>
    <lineage>
        <taxon>Eukaryota</taxon>
        <taxon>Metazoa</taxon>
        <taxon>Chordata</taxon>
        <taxon>Craniata</taxon>
        <taxon>Vertebrata</taxon>
        <taxon>Euteleostomi</taxon>
        <taxon>Amphibia</taxon>
        <taxon>Gymnophiona</taxon>
        <taxon>Siphonopidae</taxon>
        <taxon>Microcaecilia</taxon>
    </lineage>
</organism>
<dbReference type="Pfam" id="PF14962">
    <property type="entry name" value="AIF-MLS"/>
    <property type="match status" value="1"/>
</dbReference>
<dbReference type="KEGG" id="muo:115461698"/>
<dbReference type="GeneID" id="115461698"/>
<protein>
    <submittedName>
        <fullName evidence="5">Protein MGARP</fullName>
    </submittedName>
</protein>
<keyword evidence="2" id="KW-0812">Transmembrane</keyword>
<evidence type="ECO:0000313" key="4">
    <source>
        <dbReference type="Proteomes" id="UP000515156"/>
    </source>
</evidence>
<sequence>MHLCRAAWRKLVPLARASSTPLLRNAPLRSMSSSSVPGSSGDGLIYYLVVGVSVAGAGFYIYRTLHRDKARYADRASYIEGRQPEWKAKPWPPQSGNEGEETVSAEMSKDVLEAAAVEVIAVTAEAAPGEAAVETLAVTVQEDGKAAVVEAVEEVLGTVPKAGAEEASEQNQSTATPTEPQGRVAVAKEPVETSTVGKAEQDAGVRTKATSVQD</sequence>
<dbReference type="OrthoDB" id="9909651at2759"/>
<dbReference type="InterPro" id="IPR032773">
    <property type="entry name" value="MGARP_N"/>
</dbReference>
<accession>A0A6P7X2I5</accession>
<dbReference type="FunCoup" id="A0A6P7X2I5">
    <property type="interactions" value="57"/>
</dbReference>
<dbReference type="GO" id="GO:0008089">
    <property type="term" value="P:anterograde axonal transport"/>
    <property type="evidence" value="ECO:0007669"/>
    <property type="project" value="InterPro"/>
</dbReference>
<evidence type="ECO:0000259" key="3">
    <source>
        <dbReference type="Pfam" id="PF14962"/>
    </source>
</evidence>
<dbReference type="InParanoid" id="A0A6P7X2I5"/>
<dbReference type="GO" id="GO:1904115">
    <property type="term" value="C:axon cytoplasm"/>
    <property type="evidence" value="ECO:0007669"/>
    <property type="project" value="GOC"/>
</dbReference>